<feature type="signal peptide" evidence="1">
    <location>
        <begin position="1"/>
        <end position="24"/>
    </location>
</feature>
<comment type="caution">
    <text evidence="2">The sequence shown here is derived from an EMBL/GenBank/DDBJ whole genome shotgun (WGS) entry which is preliminary data.</text>
</comment>
<dbReference type="Proteomes" id="UP001523262">
    <property type="component" value="Unassembled WGS sequence"/>
</dbReference>
<name>A0ABT0WCW2_9BACI</name>
<organism evidence="2 3">
    <name type="scientific">Neobacillus pocheonensis</name>
    <dbReference type="NCBI Taxonomy" id="363869"/>
    <lineage>
        <taxon>Bacteria</taxon>
        <taxon>Bacillati</taxon>
        <taxon>Bacillota</taxon>
        <taxon>Bacilli</taxon>
        <taxon>Bacillales</taxon>
        <taxon>Bacillaceae</taxon>
        <taxon>Neobacillus</taxon>
    </lineage>
</organism>
<gene>
    <name evidence="2" type="ORF">NDK43_19640</name>
</gene>
<feature type="chain" id="PRO_5047489783" evidence="1">
    <location>
        <begin position="25"/>
        <end position="371"/>
    </location>
</feature>
<accession>A0ABT0WCW2</accession>
<keyword evidence="1" id="KW-0732">Signal</keyword>
<proteinExistence type="predicted"/>
<evidence type="ECO:0000313" key="3">
    <source>
        <dbReference type="Proteomes" id="UP001523262"/>
    </source>
</evidence>
<protein>
    <submittedName>
        <fullName evidence="2">Uncharacterized protein</fullName>
    </submittedName>
</protein>
<evidence type="ECO:0000256" key="1">
    <source>
        <dbReference type="SAM" id="SignalP"/>
    </source>
</evidence>
<keyword evidence="3" id="KW-1185">Reference proteome</keyword>
<reference evidence="2 3" key="1">
    <citation type="submission" date="2022-06" db="EMBL/GenBank/DDBJ databases">
        <authorList>
            <person name="Jeon C.O."/>
        </authorList>
    </citation>
    <scope>NUCLEOTIDE SEQUENCE [LARGE SCALE GENOMIC DNA]</scope>
    <source>
        <strain evidence="2 3">KCTC 13943</strain>
    </source>
</reference>
<dbReference type="EMBL" id="JAMQCR010000001">
    <property type="protein sequence ID" value="MCM2534167.1"/>
    <property type="molecule type" value="Genomic_DNA"/>
</dbReference>
<sequence length="371" mass="42756">MKKKILIIMFFVVSVLGTPLPTKAETSINHRFFREFARALHDRDVSKLNSMTEPSVKIPEIREDTPIGGLETLPSPHKNTLVMIGSFQDDCFDNRPGGCARRIAFIWEVSIKNNKISKIKVVSDVANPHMNELIITKEYKEKFNKEILVPFYFPFKMTHVTGKISGEKINLYYKNVKLKSVLQIEAEPTATADELILPKRNRYKPVALIKNYKGVIGKIPAGYELIFLSDKMKYNVKLTGDNKNYKPNSDELIKVANSLLFVKEPRGMYSEENSDRKYQDADSFYRSLDKKEYVEFKNAKLNIREKTSFENVNQVLSRTEQYGEVRISRDGAHPKRQVYVFVSVSQDGKRKMVVFDAESGDKISDSRNWEE</sequence>
<evidence type="ECO:0000313" key="2">
    <source>
        <dbReference type="EMBL" id="MCM2534167.1"/>
    </source>
</evidence>